<keyword evidence="1" id="KW-0175">Coiled coil</keyword>
<gene>
    <name evidence="2" type="ORF">AWRI4619_LOCUS761</name>
</gene>
<feature type="coiled-coil region" evidence="1">
    <location>
        <begin position="319"/>
        <end position="358"/>
    </location>
</feature>
<evidence type="ECO:0000313" key="2">
    <source>
        <dbReference type="EMBL" id="CAD0082194.1"/>
    </source>
</evidence>
<name>A0A9N8JAB8_9PEZI</name>
<evidence type="ECO:0000313" key="3">
    <source>
        <dbReference type="Proteomes" id="UP000716446"/>
    </source>
</evidence>
<dbReference type="Proteomes" id="UP000716446">
    <property type="component" value="Unassembled WGS sequence"/>
</dbReference>
<reference evidence="2" key="1">
    <citation type="submission" date="2020-06" db="EMBL/GenBank/DDBJ databases">
        <authorList>
            <person name="Onetto C."/>
        </authorList>
    </citation>
    <scope>NUCLEOTIDE SEQUENCE</scope>
</reference>
<sequence>SRHHDTISGLSWNETVITTSSRPLSSQIYEFLHRPVGRPPRQESATGVDALETMAMRCLLNNLDMLEVDSLEHMPEMMLKRVWQEISRSNLQSLHLWQTFMKTSPPLRQHQPTKQQLNTIFPLPPHSLNLYLSTPLSHLPNPRHHHRRSKLIISLHLVGCSSSTKQTSMITDDTIRSWNKKAKHSSAFPCLKMLFLRFQLGITDLALGELDGFKQLEMAVTSRCGVSIREGKKIGKEKGWKMTSKAFYAHAEAMLEDKPSGKNYLDVVNEYITSTLASSSHSASSTSSPPLSLIQLGRQPPTASTNILFTTNEIECWVKDDEQNRVIEAERKKRVQEKDEAKQKNGMKRMKIKEAKKRVLFQLLEGM</sequence>
<organism evidence="2 3">
    <name type="scientific">Aureobasidium vineae</name>
    <dbReference type="NCBI Taxonomy" id="2773715"/>
    <lineage>
        <taxon>Eukaryota</taxon>
        <taxon>Fungi</taxon>
        <taxon>Dikarya</taxon>
        <taxon>Ascomycota</taxon>
        <taxon>Pezizomycotina</taxon>
        <taxon>Dothideomycetes</taxon>
        <taxon>Dothideomycetidae</taxon>
        <taxon>Dothideales</taxon>
        <taxon>Saccotheciaceae</taxon>
        <taxon>Aureobasidium</taxon>
    </lineage>
</organism>
<keyword evidence="3" id="KW-1185">Reference proteome</keyword>
<feature type="non-terminal residue" evidence="2">
    <location>
        <position position="367"/>
    </location>
</feature>
<dbReference type="EMBL" id="CAIJEN010000001">
    <property type="protein sequence ID" value="CAD0082194.1"/>
    <property type="molecule type" value="Genomic_DNA"/>
</dbReference>
<protein>
    <submittedName>
        <fullName evidence="2">Uncharacterized protein</fullName>
    </submittedName>
</protein>
<comment type="caution">
    <text evidence="2">The sequence shown here is derived from an EMBL/GenBank/DDBJ whole genome shotgun (WGS) entry which is preliminary data.</text>
</comment>
<proteinExistence type="predicted"/>
<accession>A0A9N8JAB8</accession>
<dbReference type="AlphaFoldDB" id="A0A9N8JAB8"/>
<evidence type="ECO:0000256" key="1">
    <source>
        <dbReference type="SAM" id="Coils"/>
    </source>
</evidence>